<evidence type="ECO:0000313" key="7">
    <source>
        <dbReference type="EMBL" id="MBC9175592.1"/>
    </source>
</evidence>
<comment type="subcellular location">
    <subcellularLocation>
        <location evidence="1">Cell membrane</location>
        <topology evidence="1">Multi-pass membrane protein</topology>
    </subcellularLocation>
</comment>
<gene>
    <name evidence="7" type="ORF">IBL25_01360</name>
</gene>
<accession>A0ABR7R1K8</accession>
<dbReference type="RefSeq" id="WP_187776759.1">
    <property type="nucleotide sequence ID" value="NZ_JACTUZ010000002.1"/>
</dbReference>
<keyword evidence="5 6" id="KW-0472">Membrane</keyword>
<evidence type="ECO:0000256" key="6">
    <source>
        <dbReference type="SAM" id="Phobius"/>
    </source>
</evidence>
<reference evidence="7 8" key="1">
    <citation type="journal article" date="2009" name="Int. J. Syst. Evol. Microbiol.">
        <title>Transfer of Teichococcus ludipueritiae and Muricoccus roseus to the genus Roseomonas, as Roseomonas ludipueritiae comb. nov. and Roseomonas rosea comb. nov., respectively, and emended description of the genus Roseomonas.</title>
        <authorList>
            <person name="Sanchez-Porro C."/>
            <person name="Gallego V."/>
            <person name="Busse H.J."/>
            <person name="Kampfer P."/>
            <person name="Ventosa A."/>
        </authorList>
    </citation>
    <scope>NUCLEOTIDE SEQUENCE [LARGE SCALE GENOMIC DNA]</scope>
    <source>
        <strain evidence="7 8">DSM 14915</strain>
    </source>
</reference>
<feature type="transmembrane region" description="Helical" evidence="6">
    <location>
        <begin position="175"/>
        <end position="195"/>
    </location>
</feature>
<name>A0ABR7R1K8_9PROT</name>
<evidence type="ECO:0000313" key="8">
    <source>
        <dbReference type="Proteomes" id="UP000603940"/>
    </source>
</evidence>
<evidence type="ECO:0000256" key="2">
    <source>
        <dbReference type="ARBA" id="ARBA00022475"/>
    </source>
</evidence>
<keyword evidence="2" id="KW-1003">Cell membrane</keyword>
<dbReference type="PANTHER" id="PTHR30086">
    <property type="entry name" value="ARGININE EXPORTER PROTEIN ARGO"/>
    <property type="match status" value="1"/>
</dbReference>
<evidence type="ECO:0000256" key="5">
    <source>
        <dbReference type="ARBA" id="ARBA00023136"/>
    </source>
</evidence>
<feature type="transmembrane region" description="Helical" evidence="6">
    <location>
        <begin position="41"/>
        <end position="66"/>
    </location>
</feature>
<proteinExistence type="predicted"/>
<dbReference type="EMBL" id="JACTUZ010000002">
    <property type="protein sequence ID" value="MBC9175592.1"/>
    <property type="molecule type" value="Genomic_DNA"/>
</dbReference>
<sequence>MDGIWPLLLFAAISTATPGSATVMAVASGARFGFAPSLPLVAGLALGLGAMAAAAAGGLGAVLLLLPSAQVALRVAGTAYLLWLAWRIARSGPPRQGGAAAPGGLVLGLLFTCQNPKAWAVTLGAAASFSGLATSPLGLALLLGGTFTGFALLALSAWCAAGGAMGRRLRTERQWALANGLLGALLAATVVPIWWS</sequence>
<dbReference type="InterPro" id="IPR001123">
    <property type="entry name" value="LeuE-type"/>
</dbReference>
<dbReference type="Pfam" id="PF01810">
    <property type="entry name" value="LysE"/>
    <property type="match status" value="1"/>
</dbReference>
<comment type="caution">
    <text evidence="7">The sequence shown here is derived from an EMBL/GenBank/DDBJ whole genome shotgun (WGS) entry which is preliminary data.</text>
</comment>
<evidence type="ECO:0000256" key="3">
    <source>
        <dbReference type="ARBA" id="ARBA00022692"/>
    </source>
</evidence>
<keyword evidence="4 6" id="KW-1133">Transmembrane helix</keyword>
<dbReference type="PANTHER" id="PTHR30086:SF20">
    <property type="entry name" value="ARGININE EXPORTER PROTEIN ARGO-RELATED"/>
    <property type="match status" value="1"/>
</dbReference>
<evidence type="ECO:0000256" key="4">
    <source>
        <dbReference type="ARBA" id="ARBA00022989"/>
    </source>
</evidence>
<organism evidence="7 8">
    <name type="scientific">Pseudoroseomonas ludipueritiae</name>
    <dbReference type="NCBI Taxonomy" id="198093"/>
    <lineage>
        <taxon>Bacteria</taxon>
        <taxon>Pseudomonadati</taxon>
        <taxon>Pseudomonadota</taxon>
        <taxon>Alphaproteobacteria</taxon>
        <taxon>Acetobacterales</taxon>
        <taxon>Acetobacteraceae</taxon>
        <taxon>Pseudoroseomonas</taxon>
    </lineage>
</organism>
<keyword evidence="3 6" id="KW-0812">Transmembrane</keyword>
<keyword evidence="8" id="KW-1185">Reference proteome</keyword>
<protein>
    <submittedName>
        <fullName evidence="7">LysE family transporter</fullName>
    </submittedName>
</protein>
<dbReference type="Proteomes" id="UP000603940">
    <property type="component" value="Unassembled WGS sequence"/>
</dbReference>
<feature type="transmembrane region" description="Helical" evidence="6">
    <location>
        <begin position="139"/>
        <end position="163"/>
    </location>
</feature>
<evidence type="ECO:0000256" key="1">
    <source>
        <dbReference type="ARBA" id="ARBA00004651"/>
    </source>
</evidence>
<feature type="transmembrane region" description="Helical" evidence="6">
    <location>
        <begin position="71"/>
        <end position="89"/>
    </location>
</feature>